<dbReference type="InterPro" id="IPR009003">
    <property type="entry name" value="Peptidase_S1_PA"/>
</dbReference>
<dbReference type="EMBL" id="IAEA01000008">
    <property type="protein sequence ID" value="LAC19449.1"/>
    <property type="molecule type" value="mRNA"/>
</dbReference>
<dbReference type="AlphaFoldDB" id="A0A481MQI0"/>
<dbReference type="PANTHER" id="PTHR24252">
    <property type="entry name" value="ACROSIN-RELATED"/>
    <property type="match status" value="1"/>
</dbReference>
<dbReference type="PROSITE" id="PS00134">
    <property type="entry name" value="TRYPSIN_HIS"/>
    <property type="match status" value="1"/>
</dbReference>
<keyword evidence="5" id="KW-0865">Zymogen</keyword>
<dbReference type="PANTHER" id="PTHR24252:SF7">
    <property type="entry name" value="HYALIN"/>
    <property type="match status" value="1"/>
</dbReference>
<dbReference type="FunFam" id="3.30.1640.30:FF:000001">
    <property type="entry name" value="Serine protease 7"/>
    <property type="match status" value="1"/>
</dbReference>
<sequence length="390" mass="42889">MEKVIHILCMVSVFRTIFTQSNDDCFTPNNLNGVCINLLRCPELRKMSETQRKNSTAVNYLKESACGYEGRNPKVCCPLENESPSTRPTTGSWNNNNNNNNNNNHNNNNNNNNNNYNTVSSNKLPSQNSCGRTNTSHNRIVGGSPSDLGAWPWMTALGYRDLNRPNRDLQWLCGGALISDRYVVTAAHCTVGIGNRKLAVARLGDLNLDNNVNDGAAPVDAPVTRVLTHERYNAQEYTNDIALLKLENSVGFTKFIQPICLPVLSNHRNNLLVGYNPFVAGWGSISFRGPATTTLMEVQVPVLDNDGCKRAFANKKTVIDNRVLCAGYLTGGKDACQGDSGGPLMWPSGNQYYLVGVVSFGFKCAEPGYPGVYTRVTSFVDWIAETMDNS</sequence>
<dbReference type="GO" id="GO:0005576">
    <property type="term" value="C:extracellular region"/>
    <property type="evidence" value="ECO:0007669"/>
    <property type="project" value="UniProtKB-SubCell"/>
</dbReference>
<evidence type="ECO:0000256" key="3">
    <source>
        <dbReference type="ARBA" id="ARBA00022801"/>
    </source>
</evidence>
<feature type="compositionally biased region" description="Polar residues" evidence="11">
    <location>
        <begin position="82"/>
        <end position="93"/>
    </location>
</feature>
<keyword evidence="6" id="KW-1015">Disulfide bond</keyword>
<feature type="domain" description="Clip" evidence="13">
    <location>
        <begin position="24"/>
        <end position="77"/>
    </location>
</feature>
<feature type="compositionally biased region" description="Low complexity" evidence="11">
    <location>
        <begin position="94"/>
        <end position="117"/>
    </location>
</feature>
<dbReference type="InterPro" id="IPR022700">
    <property type="entry name" value="CLIP"/>
</dbReference>
<feature type="compositionally biased region" description="Polar residues" evidence="11">
    <location>
        <begin position="118"/>
        <end position="138"/>
    </location>
</feature>
<dbReference type="Pfam" id="PF12032">
    <property type="entry name" value="CLIP"/>
    <property type="match status" value="1"/>
</dbReference>
<dbReference type="SMART" id="SM00680">
    <property type="entry name" value="CLIP"/>
    <property type="match status" value="1"/>
</dbReference>
<evidence type="ECO:0000256" key="6">
    <source>
        <dbReference type="ARBA" id="ARBA00023157"/>
    </source>
</evidence>
<evidence type="ECO:0000256" key="1">
    <source>
        <dbReference type="ARBA" id="ARBA00022670"/>
    </source>
</evidence>
<dbReference type="GO" id="GO:0006508">
    <property type="term" value="P:proteolysis"/>
    <property type="evidence" value="ECO:0007669"/>
    <property type="project" value="UniProtKB-KW"/>
</dbReference>
<dbReference type="InterPro" id="IPR018114">
    <property type="entry name" value="TRYPSIN_HIS"/>
</dbReference>
<evidence type="ECO:0000259" key="12">
    <source>
        <dbReference type="PROSITE" id="PS50240"/>
    </source>
</evidence>
<keyword evidence="4 9" id="KW-0720">Serine protease</keyword>
<comment type="subcellular location">
    <subcellularLocation>
        <location evidence="10">Secreted</location>
    </subcellularLocation>
</comment>
<evidence type="ECO:0000256" key="5">
    <source>
        <dbReference type="ARBA" id="ARBA00023145"/>
    </source>
</evidence>
<feature type="domain" description="Peptidase S1" evidence="12">
    <location>
        <begin position="140"/>
        <end position="388"/>
    </location>
</feature>
<dbReference type="GO" id="GO:0004252">
    <property type="term" value="F:serine-type endopeptidase activity"/>
    <property type="evidence" value="ECO:0007669"/>
    <property type="project" value="UniProtKB-UniRule"/>
</dbReference>
<dbReference type="PROSITE" id="PS00135">
    <property type="entry name" value="TRYPSIN_SER"/>
    <property type="match status" value="1"/>
</dbReference>
<evidence type="ECO:0000256" key="9">
    <source>
        <dbReference type="RuleBase" id="RU363034"/>
    </source>
</evidence>
<accession>A0A481MQI0</accession>
<dbReference type="Gene3D" id="3.30.1640.30">
    <property type="match status" value="1"/>
</dbReference>
<dbReference type="InterPro" id="IPR038565">
    <property type="entry name" value="CLIP_sf"/>
</dbReference>
<keyword evidence="2" id="KW-0732">Signal</keyword>
<dbReference type="InterPro" id="IPR001254">
    <property type="entry name" value="Trypsin_dom"/>
</dbReference>
<dbReference type="InterPro" id="IPR043504">
    <property type="entry name" value="Peptidase_S1_PA_chymotrypsin"/>
</dbReference>
<dbReference type="InterPro" id="IPR001314">
    <property type="entry name" value="Peptidase_S1A"/>
</dbReference>
<keyword evidence="1 9" id="KW-0645">Protease</keyword>
<evidence type="ECO:0000313" key="14">
    <source>
        <dbReference type="EMBL" id="LAC19449.1"/>
    </source>
</evidence>
<keyword evidence="7" id="KW-0325">Glycoprotein</keyword>
<feature type="region of interest" description="Disordered" evidence="11">
    <location>
        <begin position="79"/>
        <end position="141"/>
    </location>
</feature>
<dbReference type="CDD" id="cd00190">
    <property type="entry name" value="Tryp_SPc"/>
    <property type="match status" value="1"/>
</dbReference>
<dbReference type="Pfam" id="PF00089">
    <property type="entry name" value="Trypsin"/>
    <property type="match status" value="1"/>
</dbReference>
<dbReference type="PROSITE" id="PS51888">
    <property type="entry name" value="CLIP"/>
    <property type="match status" value="1"/>
</dbReference>
<evidence type="ECO:0000256" key="10">
    <source>
        <dbReference type="RuleBase" id="RU366078"/>
    </source>
</evidence>
<keyword evidence="3 9" id="KW-0378">Hydrolase</keyword>
<dbReference type="Gene3D" id="2.40.10.10">
    <property type="entry name" value="Trypsin-like serine proteases"/>
    <property type="match status" value="1"/>
</dbReference>
<protein>
    <recommendedName>
        <fullName evidence="10">CLIP domain-containing serine protease</fullName>
        <ecNumber evidence="9">3.4.21.-</ecNumber>
    </recommendedName>
</protein>
<dbReference type="EC" id="3.4.21.-" evidence="9"/>
<dbReference type="FunFam" id="2.40.10.10:FF:000006">
    <property type="entry name" value="Serine proteinase stubble"/>
    <property type="match status" value="1"/>
</dbReference>
<dbReference type="SMART" id="SM00020">
    <property type="entry name" value="Tryp_SPc"/>
    <property type="match status" value="1"/>
</dbReference>
<organism evidence="14">
    <name type="scientific">Nipponaphis monzeni</name>
    <dbReference type="NCBI Taxonomy" id="196483"/>
    <lineage>
        <taxon>Eukaryota</taxon>
        <taxon>Metazoa</taxon>
        <taxon>Ecdysozoa</taxon>
        <taxon>Arthropoda</taxon>
        <taxon>Hexapoda</taxon>
        <taxon>Insecta</taxon>
        <taxon>Pterygota</taxon>
        <taxon>Neoptera</taxon>
        <taxon>Paraneoptera</taxon>
        <taxon>Hemiptera</taxon>
        <taxon>Sternorrhyncha</taxon>
        <taxon>Aphidomorpha</taxon>
        <taxon>Aphidoidea</taxon>
        <taxon>Hormaphididae</taxon>
        <taxon>Nipponaphidini</taxon>
        <taxon>Nipponaphis</taxon>
    </lineage>
</organism>
<evidence type="ECO:0000256" key="2">
    <source>
        <dbReference type="ARBA" id="ARBA00022729"/>
    </source>
</evidence>
<dbReference type="InterPro" id="IPR033116">
    <property type="entry name" value="TRYPSIN_SER"/>
</dbReference>
<keyword evidence="10" id="KW-0964">Secreted</keyword>
<dbReference type="PROSITE" id="PS50240">
    <property type="entry name" value="TRYPSIN_DOM"/>
    <property type="match status" value="1"/>
</dbReference>
<proteinExistence type="evidence at transcript level"/>
<dbReference type="SUPFAM" id="SSF50494">
    <property type="entry name" value="Trypsin-like serine proteases"/>
    <property type="match status" value="1"/>
</dbReference>
<evidence type="ECO:0000256" key="8">
    <source>
        <dbReference type="ARBA" id="ARBA00024195"/>
    </source>
</evidence>
<name>A0A481MQI0_9HEMI</name>
<reference evidence="14" key="1">
    <citation type="journal article" date="2019" name="Proc. Natl. Acad. Sci. U.S.A.">
        <title>Exaggeration and cooption of innate immunity for social defense.</title>
        <authorList>
            <person name="Kutsukake M."/>
            <person name="Moriyama M."/>
            <person name="Shigenobu S."/>
            <person name="Meng X.-Y."/>
            <person name="Nikoh N."/>
            <person name="Noda C."/>
            <person name="Kobayashi S."/>
            <person name="Fukatsu T."/>
        </authorList>
    </citation>
    <scope>NUCLEOTIDE SEQUENCE</scope>
</reference>
<evidence type="ECO:0000259" key="13">
    <source>
        <dbReference type="PROSITE" id="PS51888"/>
    </source>
</evidence>
<evidence type="ECO:0000256" key="7">
    <source>
        <dbReference type="ARBA" id="ARBA00023180"/>
    </source>
</evidence>
<comment type="similarity">
    <text evidence="8 10">Belongs to the peptidase S1 family. CLIP subfamily.</text>
</comment>
<evidence type="ECO:0000256" key="4">
    <source>
        <dbReference type="ARBA" id="ARBA00022825"/>
    </source>
</evidence>
<dbReference type="PRINTS" id="PR00722">
    <property type="entry name" value="CHYMOTRYPSIN"/>
</dbReference>
<evidence type="ECO:0000256" key="11">
    <source>
        <dbReference type="SAM" id="MobiDB-lite"/>
    </source>
</evidence>
<comment type="domain">
    <text evidence="10">The clip domain consists of 35-55 residues which are 'knitted' together usually by 3 conserved disulfide bonds forming a clip-like compact structure.</text>
</comment>